<gene>
    <name evidence="2" type="ORF">G4B88_015039</name>
</gene>
<protein>
    <submittedName>
        <fullName evidence="2">Uncharacterized protein</fullName>
    </submittedName>
</protein>
<proteinExistence type="predicted"/>
<feature type="region of interest" description="Disordered" evidence="1">
    <location>
        <begin position="171"/>
        <end position="193"/>
    </location>
</feature>
<dbReference type="Proteomes" id="UP000583929">
    <property type="component" value="Unassembled WGS sequence"/>
</dbReference>
<sequence>MLHESAAFSVVLSHSCPPRRATRSVVLSHKISTPPACWPGKSKFSSGQLSTQSSAKNTVESRNARCWCASCPRGKKEERQGLGPRGIKLPVAYLTPFLIISANATLLQLGEPSLFGSSSAQCGRPHGSKKKRLSRTFVLEFLYKLKFPLHNEIKKRCFLGRVEHGLGDPTIRISIPQADPEQGGEQTREDQGCRSGEVVVYGHKGFTRDYSDELLLMKRSISPLEVADQDARIIAAASGSSSHNFSNRNLVLLAGFSCTEVVYNTLTAMVRWSEEK</sequence>
<comment type="caution">
    <text evidence="2">The sequence shown here is derived from an EMBL/GenBank/DDBJ whole genome shotgun (WGS) entry which is preliminary data.</text>
</comment>
<dbReference type="EMBL" id="JAATIQ010000535">
    <property type="protein sequence ID" value="KAF4352129.1"/>
    <property type="molecule type" value="Genomic_DNA"/>
</dbReference>
<evidence type="ECO:0000313" key="3">
    <source>
        <dbReference type="Proteomes" id="UP000583929"/>
    </source>
</evidence>
<evidence type="ECO:0000313" key="2">
    <source>
        <dbReference type="EMBL" id="KAF4352129.1"/>
    </source>
</evidence>
<accession>A0A7J6E368</accession>
<evidence type="ECO:0000256" key="1">
    <source>
        <dbReference type="SAM" id="MobiDB-lite"/>
    </source>
</evidence>
<keyword evidence="3" id="KW-1185">Reference proteome</keyword>
<reference evidence="2 3" key="1">
    <citation type="journal article" date="2020" name="bioRxiv">
        <title>Sequence and annotation of 42 cannabis genomes reveals extensive copy number variation in cannabinoid synthesis and pathogen resistance genes.</title>
        <authorList>
            <person name="Mckernan K.J."/>
            <person name="Helbert Y."/>
            <person name="Kane L.T."/>
            <person name="Ebling H."/>
            <person name="Zhang L."/>
            <person name="Liu B."/>
            <person name="Eaton Z."/>
            <person name="Mclaughlin S."/>
            <person name="Kingan S."/>
            <person name="Baybayan P."/>
            <person name="Concepcion G."/>
            <person name="Jordan M."/>
            <person name="Riva A."/>
            <person name="Barbazuk W."/>
            <person name="Harkins T."/>
        </authorList>
    </citation>
    <scope>NUCLEOTIDE SEQUENCE [LARGE SCALE GENOMIC DNA]</scope>
    <source>
        <strain evidence="3">cv. Jamaican Lion 4</strain>
        <tissue evidence="2">Leaf</tissue>
    </source>
</reference>
<name>A0A7J6E368_CANSA</name>
<organism evidence="2 3">
    <name type="scientific">Cannabis sativa</name>
    <name type="common">Hemp</name>
    <name type="synonym">Marijuana</name>
    <dbReference type="NCBI Taxonomy" id="3483"/>
    <lineage>
        <taxon>Eukaryota</taxon>
        <taxon>Viridiplantae</taxon>
        <taxon>Streptophyta</taxon>
        <taxon>Embryophyta</taxon>
        <taxon>Tracheophyta</taxon>
        <taxon>Spermatophyta</taxon>
        <taxon>Magnoliopsida</taxon>
        <taxon>eudicotyledons</taxon>
        <taxon>Gunneridae</taxon>
        <taxon>Pentapetalae</taxon>
        <taxon>rosids</taxon>
        <taxon>fabids</taxon>
        <taxon>Rosales</taxon>
        <taxon>Cannabaceae</taxon>
        <taxon>Cannabis</taxon>
    </lineage>
</organism>
<dbReference type="AlphaFoldDB" id="A0A7J6E368"/>